<dbReference type="EMBL" id="SIDB01000008">
    <property type="protein sequence ID" value="KAI3429634.1"/>
    <property type="molecule type" value="Genomic_DNA"/>
</dbReference>
<dbReference type="PANTHER" id="PTHR12586">
    <property type="entry name" value="CDP-DIACYLGLYCEROL--SERINE O-PHOSPHATIDYLTRANSFERASE"/>
    <property type="match status" value="1"/>
</dbReference>
<accession>A0A9D4TME7</accession>
<keyword evidence="10" id="KW-0067">ATP-binding</keyword>
<dbReference type="Proteomes" id="UP001055712">
    <property type="component" value="Unassembled WGS sequence"/>
</dbReference>
<evidence type="ECO:0000256" key="3">
    <source>
        <dbReference type="ARBA" id="ARBA00022516"/>
    </source>
</evidence>
<dbReference type="InterPro" id="IPR001736">
    <property type="entry name" value="PLipase_D/transphosphatidylase"/>
</dbReference>
<evidence type="ECO:0000313" key="14">
    <source>
        <dbReference type="Proteomes" id="UP001055712"/>
    </source>
</evidence>
<evidence type="ECO:0000256" key="10">
    <source>
        <dbReference type="RuleBase" id="RU365024"/>
    </source>
</evidence>
<dbReference type="SUPFAM" id="SSF56024">
    <property type="entry name" value="Phospholipase D/nuclease"/>
    <property type="match status" value="1"/>
</dbReference>
<dbReference type="InterPro" id="IPR016270">
    <property type="entry name" value="PGS1"/>
</dbReference>
<evidence type="ECO:0000256" key="8">
    <source>
        <dbReference type="ARBA" id="ARBA00023264"/>
    </source>
</evidence>
<evidence type="ECO:0000259" key="12">
    <source>
        <dbReference type="PROSITE" id="PS50035"/>
    </source>
</evidence>
<dbReference type="GO" id="GO:0032049">
    <property type="term" value="P:cardiolipin biosynthetic process"/>
    <property type="evidence" value="ECO:0007669"/>
    <property type="project" value="InterPro"/>
</dbReference>
<protein>
    <recommendedName>
        <fullName evidence="10">CDP-diacylglycerol--glycerol-3-phosphate 3-phosphatidyltransferase</fullName>
        <ecNumber evidence="10">2.7.8.5</ecNumber>
    </recommendedName>
</protein>
<evidence type="ECO:0000256" key="6">
    <source>
        <dbReference type="ARBA" id="ARBA00023098"/>
    </source>
</evidence>
<feature type="region of interest" description="Disordered" evidence="11">
    <location>
        <begin position="600"/>
        <end position="619"/>
    </location>
</feature>
<dbReference type="GO" id="GO:0005739">
    <property type="term" value="C:mitochondrion"/>
    <property type="evidence" value="ECO:0007669"/>
    <property type="project" value="UniProtKB-SubCell"/>
</dbReference>
<dbReference type="PROSITE" id="PS50035">
    <property type="entry name" value="PLD"/>
    <property type="match status" value="1"/>
</dbReference>
<feature type="compositionally biased region" description="Low complexity" evidence="11">
    <location>
        <begin position="567"/>
        <end position="576"/>
    </location>
</feature>
<comment type="pathway">
    <text evidence="1 10">Phospholipid metabolism; phosphatidylglycerol biosynthesis; phosphatidylglycerol from CDP-diacylglycerol: step 1/2.</text>
</comment>
<feature type="compositionally biased region" description="Low complexity" evidence="11">
    <location>
        <begin position="370"/>
        <end position="382"/>
    </location>
</feature>
<evidence type="ECO:0000256" key="5">
    <source>
        <dbReference type="ARBA" id="ARBA00022737"/>
    </source>
</evidence>
<reference evidence="13" key="1">
    <citation type="journal article" date="2019" name="Plant J.">
        <title>Chlorella vulgaris genome assembly and annotation reveals the molecular basis for metabolic acclimation to high light conditions.</title>
        <authorList>
            <person name="Cecchin M."/>
            <person name="Marcolungo L."/>
            <person name="Rossato M."/>
            <person name="Girolomoni L."/>
            <person name="Cosentino E."/>
            <person name="Cuine S."/>
            <person name="Li-Beisson Y."/>
            <person name="Delledonne M."/>
            <person name="Ballottari M."/>
        </authorList>
    </citation>
    <scope>NUCLEOTIDE SEQUENCE</scope>
    <source>
        <strain evidence="13">211/11P</strain>
    </source>
</reference>
<keyword evidence="10" id="KW-0547">Nucleotide-binding</keyword>
<evidence type="ECO:0000256" key="2">
    <source>
        <dbReference type="ARBA" id="ARBA00010682"/>
    </source>
</evidence>
<comment type="caution">
    <text evidence="13">The sequence shown here is derived from an EMBL/GenBank/DDBJ whole genome shotgun (WGS) entry which is preliminary data.</text>
</comment>
<keyword evidence="4 10" id="KW-0808">Transferase</keyword>
<dbReference type="EC" id="2.7.8.5" evidence="10"/>
<feature type="region of interest" description="Disordered" evidence="11">
    <location>
        <begin position="361"/>
        <end position="382"/>
    </location>
</feature>
<evidence type="ECO:0000256" key="7">
    <source>
        <dbReference type="ARBA" id="ARBA00023209"/>
    </source>
</evidence>
<dbReference type="GO" id="GO:0008444">
    <property type="term" value="F:CDP-diacylglycerol-glycerol-3-phosphate 3-phosphatidyltransferase activity"/>
    <property type="evidence" value="ECO:0007669"/>
    <property type="project" value="UniProtKB-EC"/>
</dbReference>
<evidence type="ECO:0000256" key="9">
    <source>
        <dbReference type="ARBA" id="ARBA00048586"/>
    </source>
</evidence>
<comment type="subcellular location">
    <subcellularLocation>
        <location evidence="10">Mitochondrion</location>
    </subcellularLocation>
</comment>
<keyword evidence="10" id="KW-0496">Mitochondrion</keyword>
<keyword evidence="8 10" id="KW-1208">Phospholipid metabolism</keyword>
<keyword evidence="3 10" id="KW-0444">Lipid biosynthesis</keyword>
<keyword evidence="7 10" id="KW-0594">Phospholipid biosynthesis</keyword>
<evidence type="ECO:0000256" key="4">
    <source>
        <dbReference type="ARBA" id="ARBA00022679"/>
    </source>
</evidence>
<name>A0A9D4TME7_CHLVU</name>
<dbReference type="GO" id="GO:0005524">
    <property type="term" value="F:ATP binding"/>
    <property type="evidence" value="ECO:0007669"/>
    <property type="project" value="UniProtKB-KW"/>
</dbReference>
<feature type="compositionally biased region" description="Gly residues" evidence="11">
    <location>
        <begin position="609"/>
        <end position="619"/>
    </location>
</feature>
<keyword evidence="14" id="KW-1185">Reference proteome</keyword>
<sequence>MDEANLSSLLTRLKAQASVLELQGDDIECLSDPDDFFQELLLGLRTAQHHVTIASLYFGTGTGREAEFAAALAAAAHDTARPRLRIGILLDALRSTRPTRGSGGAALTSTAEMLATTLLDGQEQGGSSSSSNSGGGDRVAIALFHTPALRGLLKRVLPPRVSEVVGVQHAKVYCFDETVIISGANISSTYLSTRQDRYLVLRRSPQLAALLQQVVQTVGSFSYQLQPLPAEAAAAQRGAAAAAATAADVVGSARNGGHSSGIRRRRDVLLEMLQRRQLPWQRPTAASPLRPHHLQRHHLQRQQRYRLAPCPAGLDPVRQAQLFTAAFRRALLQLLVPCDAWDSVLDWSVLEAQGDAQAQGPLAVGATGPARTAAASSSSSDAQCHEQAGARAGTAPWARAAAVEAAAAQQGDEGAPLQKARLPQTQPPDTWIVPMVQAGFAGLRQEERCTLGLLAWATQQQQGQAQGHRQDQAPGQVQPGSDSAVLLQLASPYLNLARPYERFLSRQAAAADLELITASPEANGFFGSNGVSGYIPLAYSLLEQRTWRRLTRQQQRLGHGGTGGPPSGTSGASGAAWHARQLQWRQRWADRRRVLGGASGAHASEAAGPAGGGFASGGAAGSTASRRLLEYCRSGWEFHAKGLWISLPAAKPPAGCTAQLASQPHDPPHEQQQRAGGSPDRAQESASADPAGAVGQQQRLPAVTAVGSSNFGFRSLHRDLELQFVLVTTNGRLQQALGHEVAALKAHCAEVTGDAHFQAPGRRGGAMARVAVRLLRGLL</sequence>
<gene>
    <name evidence="13" type="ORF">D9Q98_005720</name>
</gene>
<evidence type="ECO:0000256" key="11">
    <source>
        <dbReference type="SAM" id="MobiDB-lite"/>
    </source>
</evidence>
<feature type="region of interest" description="Disordered" evidence="11">
    <location>
        <begin position="654"/>
        <end position="696"/>
    </location>
</feature>
<organism evidence="13 14">
    <name type="scientific">Chlorella vulgaris</name>
    <name type="common">Green alga</name>
    <dbReference type="NCBI Taxonomy" id="3077"/>
    <lineage>
        <taxon>Eukaryota</taxon>
        <taxon>Viridiplantae</taxon>
        <taxon>Chlorophyta</taxon>
        <taxon>core chlorophytes</taxon>
        <taxon>Trebouxiophyceae</taxon>
        <taxon>Chlorellales</taxon>
        <taxon>Chlorellaceae</taxon>
        <taxon>Chlorella clade</taxon>
        <taxon>Chlorella</taxon>
    </lineage>
</organism>
<comment type="function">
    <text evidence="10">Functions in the biosynthesis of the anionic phospholipids phosphatidylglycerol and cardiolipin.</text>
</comment>
<dbReference type="Gene3D" id="3.30.870.10">
    <property type="entry name" value="Endonuclease Chain A"/>
    <property type="match status" value="3"/>
</dbReference>
<evidence type="ECO:0000256" key="1">
    <source>
        <dbReference type="ARBA" id="ARBA00005042"/>
    </source>
</evidence>
<dbReference type="OrthoDB" id="10250191at2759"/>
<dbReference type="PANTHER" id="PTHR12586:SF1">
    <property type="entry name" value="CDP-DIACYLGLYCEROL--GLYCEROL-3-PHOSPHATE 3-PHOSPHATIDYLTRANSFERASE, MITOCHONDRIAL"/>
    <property type="match status" value="1"/>
</dbReference>
<reference evidence="13" key="2">
    <citation type="submission" date="2020-11" db="EMBL/GenBank/DDBJ databases">
        <authorList>
            <person name="Cecchin M."/>
            <person name="Marcolungo L."/>
            <person name="Rossato M."/>
            <person name="Girolomoni L."/>
            <person name="Cosentino E."/>
            <person name="Cuine S."/>
            <person name="Li-Beisson Y."/>
            <person name="Delledonne M."/>
            <person name="Ballottari M."/>
        </authorList>
    </citation>
    <scope>NUCLEOTIDE SEQUENCE</scope>
    <source>
        <strain evidence="13">211/11P</strain>
        <tissue evidence="13">Whole cell</tissue>
    </source>
</reference>
<comment type="catalytic activity">
    <reaction evidence="9 10">
        <text>a CDP-1,2-diacyl-sn-glycerol + sn-glycerol 3-phosphate = a 1,2-diacyl-sn-glycero-3-phospho-(1'-sn-glycero-3'-phosphate) + CMP + H(+)</text>
        <dbReference type="Rhea" id="RHEA:12593"/>
        <dbReference type="ChEBI" id="CHEBI:15378"/>
        <dbReference type="ChEBI" id="CHEBI:57597"/>
        <dbReference type="ChEBI" id="CHEBI:58332"/>
        <dbReference type="ChEBI" id="CHEBI:60110"/>
        <dbReference type="ChEBI" id="CHEBI:60377"/>
        <dbReference type="EC" id="2.7.8.5"/>
    </reaction>
</comment>
<keyword evidence="5" id="KW-0677">Repeat</keyword>
<evidence type="ECO:0000313" key="13">
    <source>
        <dbReference type="EMBL" id="KAI3429634.1"/>
    </source>
</evidence>
<keyword evidence="6 10" id="KW-0443">Lipid metabolism</keyword>
<feature type="region of interest" description="Disordered" evidence="11">
    <location>
        <begin position="553"/>
        <end position="576"/>
    </location>
</feature>
<proteinExistence type="inferred from homology"/>
<comment type="similarity">
    <text evidence="2 10">Belongs to the CDP-alcohol phosphatidyltransferase class-II family.</text>
</comment>
<dbReference type="CDD" id="cd09137">
    <property type="entry name" value="PLDc_PGS1_euk_2"/>
    <property type="match status" value="1"/>
</dbReference>
<feature type="domain" description="PLD phosphodiesterase" evidence="12">
    <location>
        <begin position="164"/>
        <end position="190"/>
    </location>
</feature>
<dbReference type="AlphaFoldDB" id="A0A9D4TME7"/>